<dbReference type="Proteomes" id="UP000790377">
    <property type="component" value="Unassembled WGS sequence"/>
</dbReference>
<keyword evidence="2" id="KW-1185">Reference proteome</keyword>
<name>A0ACB8ACE5_9AGAM</name>
<accession>A0ACB8ACE5</accession>
<dbReference type="EMBL" id="MU267693">
    <property type="protein sequence ID" value="KAH7910985.1"/>
    <property type="molecule type" value="Genomic_DNA"/>
</dbReference>
<evidence type="ECO:0000313" key="1">
    <source>
        <dbReference type="EMBL" id="KAH7910985.1"/>
    </source>
</evidence>
<protein>
    <submittedName>
        <fullName evidence="1">FAD dependent oxidoreductase</fullName>
    </submittedName>
</protein>
<comment type="caution">
    <text evidence="1">The sequence shown here is derived from an EMBL/GenBank/DDBJ whole genome shotgun (WGS) entry which is preliminary data.</text>
</comment>
<organism evidence="1 2">
    <name type="scientific">Hygrophoropsis aurantiaca</name>
    <dbReference type="NCBI Taxonomy" id="72124"/>
    <lineage>
        <taxon>Eukaryota</taxon>
        <taxon>Fungi</taxon>
        <taxon>Dikarya</taxon>
        <taxon>Basidiomycota</taxon>
        <taxon>Agaricomycotina</taxon>
        <taxon>Agaricomycetes</taxon>
        <taxon>Agaricomycetidae</taxon>
        <taxon>Boletales</taxon>
        <taxon>Coniophorineae</taxon>
        <taxon>Hygrophoropsidaceae</taxon>
        <taxon>Hygrophoropsis</taxon>
    </lineage>
</organism>
<gene>
    <name evidence="1" type="ORF">BJ138DRAFT_1126388</name>
</gene>
<reference evidence="1" key="1">
    <citation type="journal article" date="2021" name="New Phytol.">
        <title>Evolutionary innovations through gain and loss of genes in the ectomycorrhizal Boletales.</title>
        <authorList>
            <person name="Wu G."/>
            <person name="Miyauchi S."/>
            <person name="Morin E."/>
            <person name="Kuo A."/>
            <person name="Drula E."/>
            <person name="Varga T."/>
            <person name="Kohler A."/>
            <person name="Feng B."/>
            <person name="Cao Y."/>
            <person name="Lipzen A."/>
            <person name="Daum C."/>
            <person name="Hundley H."/>
            <person name="Pangilinan J."/>
            <person name="Johnson J."/>
            <person name="Barry K."/>
            <person name="LaButti K."/>
            <person name="Ng V."/>
            <person name="Ahrendt S."/>
            <person name="Min B."/>
            <person name="Choi I.G."/>
            <person name="Park H."/>
            <person name="Plett J.M."/>
            <person name="Magnuson J."/>
            <person name="Spatafora J.W."/>
            <person name="Nagy L.G."/>
            <person name="Henrissat B."/>
            <person name="Grigoriev I.V."/>
            <person name="Yang Z.L."/>
            <person name="Xu J."/>
            <person name="Martin F.M."/>
        </authorList>
    </citation>
    <scope>NUCLEOTIDE SEQUENCE</scope>
    <source>
        <strain evidence="1">ATCC 28755</strain>
    </source>
</reference>
<evidence type="ECO:0000313" key="2">
    <source>
        <dbReference type="Proteomes" id="UP000790377"/>
    </source>
</evidence>
<sequence length="542" mass="57199">MVTVNPTHLTCPSVVIVGAGTFGLSTAAHLLERGYTDVTVLDRAPVLPAQDAASTDINKVVRSCYTDRFYTALARRAIEAWKGPEWEGCYHESGILLVRKHPDPPPLPAAGLGDGAYSSPDLGDVAYENDRALGARTTRITTPASIRAALAVDTAYIGFGNSLLSPASHTTLSPPTSSPKSSPTTYSGSHNLDGGWAEAARAVSVLLARVRAQGGKVWAGCEVRGLVWEEDVVGGSEGVGGEGRAQRKCVGVRVLRRRGDTTHNSAGADTTEEVIRGDIVVLAAGAWTASAFPELGPSVQGRCVATGQSVATIQLTPASAAPYRDAPVFLDFDTGFYVFPPNPDNIVKFALHAAGHTYVPDNGTSPNASVGTDLNSNLNSSRVSTPRTIFSHPAPSLTPTASGTPHARPDGLRIPRTVVHELREHLRAVYPALADMEFAGTRLCWYTDSPDNDWVIGRVPGAPSLVLATSGSGHAFKFLPIIGSIVADAIEGTLDPIIARKFAVDRAIAPATLAERDSRPVSALDEKELCSPEDLLPVRVKM</sequence>
<proteinExistence type="predicted"/>